<comment type="caution">
    <text evidence="1">The sequence shown here is derived from an EMBL/GenBank/DDBJ whole genome shotgun (WGS) entry which is preliminary data.</text>
</comment>
<organism evidence="1 2">
    <name type="scientific">Phyllosticta citricarpa</name>
    <dbReference type="NCBI Taxonomy" id="55181"/>
    <lineage>
        <taxon>Eukaryota</taxon>
        <taxon>Fungi</taxon>
        <taxon>Dikarya</taxon>
        <taxon>Ascomycota</taxon>
        <taxon>Pezizomycotina</taxon>
        <taxon>Dothideomycetes</taxon>
        <taxon>Dothideomycetes incertae sedis</taxon>
        <taxon>Botryosphaeriales</taxon>
        <taxon>Phyllostictaceae</taxon>
        <taxon>Phyllosticta</taxon>
    </lineage>
</organism>
<protein>
    <submittedName>
        <fullName evidence="1">Uncharacterized protein</fullName>
    </submittedName>
</protein>
<reference evidence="1 2" key="1">
    <citation type="submission" date="2024-04" db="EMBL/GenBank/DDBJ databases">
        <title>Phyllosticta paracitricarpa is synonymous to the EU quarantine fungus P. citricarpa based on phylogenomic analyses.</title>
        <authorList>
            <consortium name="Lawrence Berkeley National Laboratory"/>
            <person name="Van Ingen-Buijs V.A."/>
            <person name="Van Westerhoven A.C."/>
            <person name="Haridas S."/>
            <person name="Skiadas P."/>
            <person name="Martin F."/>
            <person name="Groenewald J.Z."/>
            <person name="Crous P.W."/>
            <person name="Seidl M.F."/>
        </authorList>
    </citation>
    <scope>NUCLEOTIDE SEQUENCE [LARGE SCALE GENOMIC DNA]</scope>
    <source>
        <strain evidence="1 2">CBS 122670</strain>
    </source>
</reference>
<accession>A0ABR1MIA5</accession>
<evidence type="ECO:0000313" key="1">
    <source>
        <dbReference type="EMBL" id="KAK7550145.1"/>
    </source>
</evidence>
<gene>
    <name evidence="1" type="ORF">IWX46DRAFT_445126</name>
</gene>
<keyword evidence="2" id="KW-1185">Reference proteome</keyword>
<name>A0ABR1MIA5_9PEZI</name>
<proteinExistence type="predicted"/>
<dbReference type="Proteomes" id="UP001365128">
    <property type="component" value="Unassembled WGS sequence"/>
</dbReference>
<evidence type="ECO:0000313" key="2">
    <source>
        <dbReference type="Proteomes" id="UP001365128"/>
    </source>
</evidence>
<sequence>MTGHLGSNASISTYLPYLPYLAYLLDRHRFVFSHQILEYFLRLLPRRLFTFSFYPLSFSACRPRCRCVATACFLAGWGWPATPLTHARTHCLSIHPSLNLHTALARRRGAARRDAVRCGTPGRWVAVNLPACLPACLPTSQTVSLTGSPGVQRSTWHSLCALAELPPCLPIYPGRQAARPVTTRRRDLRDAMRCHLRTYALDLPTCAMSDGHEGLSDAVGWLASRLVTRKPRRGGRVNCR</sequence>
<dbReference type="EMBL" id="JBBPDW010000008">
    <property type="protein sequence ID" value="KAK7550145.1"/>
    <property type="molecule type" value="Genomic_DNA"/>
</dbReference>